<dbReference type="Proteomes" id="UP000886520">
    <property type="component" value="Chromosome 10"/>
</dbReference>
<proteinExistence type="predicted"/>
<gene>
    <name evidence="1" type="ORF">GOP47_0010079</name>
</gene>
<comment type="caution">
    <text evidence="1">The sequence shown here is derived from an EMBL/GenBank/DDBJ whole genome shotgun (WGS) entry which is preliminary data.</text>
</comment>
<reference evidence="1" key="1">
    <citation type="submission" date="2021-01" db="EMBL/GenBank/DDBJ databases">
        <title>Adiantum capillus-veneris genome.</title>
        <authorList>
            <person name="Fang Y."/>
            <person name="Liao Q."/>
        </authorList>
    </citation>
    <scope>NUCLEOTIDE SEQUENCE</scope>
    <source>
        <strain evidence="1">H3</strain>
        <tissue evidence="1">Leaf</tissue>
    </source>
</reference>
<accession>A0A9D4UV77</accession>
<organism evidence="1 2">
    <name type="scientific">Adiantum capillus-veneris</name>
    <name type="common">Maidenhair fern</name>
    <dbReference type="NCBI Taxonomy" id="13818"/>
    <lineage>
        <taxon>Eukaryota</taxon>
        <taxon>Viridiplantae</taxon>
        <taxon>Streptophyta</taxon>
        <taxon>Embryophyta</taxon>
        <taxon>Tracheophyta</taxon>
        <taxon>Polypodiopsida</taxon>
        <taxon>Polypodiidae</taxon>
        <taxon>Polypodiales</taxon>
        <taxon>Pteridineae</taxon>
        <taxon>Pteridaceae</taxon>
        <taxon>Vittarioideae</taxon>
        <taxon>Adiantum</taxon>
    </lineage>
</organism>
<name>A0A9D4UV77_ADICA</name>
<protein>
    <submittedName>
        <fullName evidence="1">Uncharacterized protein</fullName>
    </submittedName>
</protein>
<dbReference type="AlphaFoldDB" id="A0A9D4UV77"/>
<keyword evidence="2" id="KW-1185">Reference proteome</keyword>
<evidence type="ECO:0000313" key="1">
    <source>
        <dbReference type="EMBL" id="KAI5074118.1"/>
    </source>
</evidence>
<sequence length="89" mass="10266">MNCKKVQEQHVKLGVADLGNCSREGLLGVLFSGEQGREQEPWAACWVLGRACDERKERCGLKDHDQEQPWECWDRDLRLASKRRGFHSP</sequence>
<dbReference type="EMBL" id="JABFUD020000010">
    <property type="protein sequence ID" value="KAI5074118.1"/>
    <property type="molecule type" value="Genomic_DNA"/>
</dbReference>
<evidence type="ECO:0000313" key="2">
    <source>
        <dbReference type="Proteomes" id="UP000886520"/>
    </source>
</evidence>